<evidence type="ECO:0008006" key="4">
    <source>
        <dbReference type="Google" id="ProtNLM"/>
    </source>
</evidence>
<keyword evidence="3" id="KW-1185">Reference proteome</keyword>
<evidence type="ECO:0000313" key="3">
    <source>
        <dbReference type="Proteomes" id="UP001152049"/>
    </source>
</evidence>
<organism evidence="2 3">
    <name type="scientific">Fusarium torreyae</name>
    <dbReference type="NCBI Taxonomy" id="1237075"/>
    <lineage>
        <taxon>Eukaryota</taxon>
        <taxon>Fungi</taxon>
        <taxon>Dikarya</taxon>
        <taxon>Ascomycota</taxon>
        <taxon>Pezizomycotina</taxon>
        <taxon>Sordariomycetes</taxon>
        <taxon>Hypocreomycetidae</taxon>
        <taxon>Hypocreales</taxon>
        <taxon>Nectriaceae</taxon>
        <taxon>Fusarium</taxon>
    </lineage>
</organism>
<feature type="chain" id="PRO_5040833363" description="Beta-xylosidase" evidence="1">
    <location>
        <begin position="23"/>
        <end position="503"/>
    </location>
</feature>
<dbReference type="OrthoDB" id="3445803at2759"/>
<evidence type="ECO:0000256" key="1">
    <source>
        <dbReference type="SAM" id="SignalP"/>
    </source>
</evidence>
<proteinExistence type="predicted"/>
<reference evidence="2" key="1">
    <citation type="submission" date="2022-09" db="EMBL/GenBank/DDBJ databases">
        <title>Fusarium specimens isolated from Avocado Roots.</title>
        <authorList>
            <person name="Stajich J."/>
            <person name="Roper C."/>
            <person name="Heimlech-Rivalta G."/>
        </authorList>
    </citation>
    <scope>NUCLEOTIDE SEQUENCE</scope>
    <source>
        <strain evidence="2">CF00136</strain>
    </source>
</reference>
<gene>
    <name evidence="2" type="ORF">NW762_006157</name>
</gene>
<dbReference type="AlphaFoldDB" id="A0A9W8S007"/>
<dbReference type="InterPro" id="IPR017853">
    <property type="entry name" value="GH"/>
</dbReference>
<evidence type="ECO:0000313" key="2">
    <source>
        <dbReference type="EMBL" id="KAJ4263339.1"/>
    </source>
</evidence>
<dbReference type="Gene3D" id="3.20.20.80">
    <property type="entry name" value="Glycosidases"/>
    <property type="match status" value="1"/>
</dbReference>
<dbReference type="EMBL" id="JAOQAZ010000010">
    <property type="protein sequence ID" value="KAJ4263339.1"/>
    <property type="molecule type" value="Genomic_DNA"/>
</dbReference>
<comment type="caution">
    <text evidence="2">The sequence shown here is derived from an EMBL/GenBank/DDBJ whole genome shotgun (WGS) entry which is preliminary data.</text>
</comment>
<dbReference type="Proteomes" id="UP001152049">
    <property type="component" value="Unassembled WGS sequence"/>
</dbReference>
<dbReference type="SUPFAM" id="SSF51445">
    <property type="entry name" value="(Trans)glycosidases"/>
    <property type="match status" value="1"/>
</dbReference>
<name>A0A9W8S007_9HYPO</name>
<protein>
    <recommendedName>
        <fullName evidence="4">Beta-xylosidase</fullName>
    </recommendedName>
</protein>
<feature type="signal peptide" evidence="1">
    <location>
        <begin position="1"/>
        <end position="22"/>
    </location>
</feature>
<keyword evidence="1" id="KW-0732">Signal</keyword>
<sequence>MKFVQFSNLGFVLGALVPFATAIAVNLDKRDAAGTATVSLSEPSGKPQNLASGFIYGFPSNPDGSANSDIPQKFIKDIGFNYCRAGGAQMSNSLGWVANQYEGRWKSTLSNYRTTRRYKARFTLLTHDLWGADSLQSNGFRYPGDEGNWKDFDKFLSQVISDIKLNGMTPGLDIDIWNEPDLDLFWKAPQPQYLAMWKRAYEKIRKELPDVTIVGPSTTTPPSLDNTWWVNYLKYIARTKTVPDVYSWHLLNPERNLRESKEQFEVLRKRYGLPEKPLNINEYAWAGNDEQSPAGAVFYISQLERHNAQGLRANWGSGPKLQDLMANLLVKKDGDYSPTGEWHVYSYYYKEMKGQRVSTSPSDDELFEVYATRGGTAGTVRVLASVRPVAGEKTYNLVIKGLHSLKITGNAVRVRTKRFDGPNRETSIQGPVDLGIFKHTIKNDQVSIFERRPSPAHQTFETFRLSLHATFLLPCTLLTSAIKINFWITPDDVTQAYAFEFEM</sequence>
<accession>A0A9W8S007</accession>